<keyword evidence="10" id="KW-1185">Reference proteome</keyword>
<comment type="function">
    <text evidence="6">Plays an important role in the control of DNA replication and the maintenance of replication fork stability.</text>
</comment>
<feature type="compositionally biased region" description="Basic and acidic residues" evidence="7">
    <location>
        <begin position="266"/>
        <end position="275"/>
    </location>
</feature>
<evidence type="ECO:0000256" key="5">
    <source>
        <dbReference type="ARBA" id="ARBA00023306"/>
    </source>
</evidence>
<name>A0A9W7EQS2_9STRA</name>
<comment type="caution">
    <text evidence="9">The sequence shown here is derived from an EMBL/GenBank/DDBJ whole genome shotgun (WGS) entry which is preliminary data.</text>
</comment>
<dbReference type="GO" id="GO:0006974">
    <property type="term" value="P:DNA damage response"/>
    <property type="evidence" value="ECO:0007669"/>
    <property type="project" value="UniProtKB-KW"/>
</dbReference>
<gene>
    <name evidence="9" type="ORF">TrVE_jg4683</name>
</gene>
<feature type="compositionally biased region" description="Basic and acidic residues" evidence="7">
    <location>
        <begin position="323"/>
        <end position="337"/>
    </location>
</feature>
<feature type="region of interest" description="Disordered" evidence="7">
    <location>
        <begin position="220"/>
        <end position="369"/>
    </location>
</feature>
<evidence type="ECO:0000256" key="4">
    <source>
        <dbReference type="ARBA" id="ARBA00023242"/>
    </source>
</evidence>
<dbReference type="InterPro" id="IPR040038">
    <property type="entry name" value="TIPIN/Csm3/Swi3"/>
</dbReference>
<evidence type="ECO:0000256" key="2">
    <source>
        <dbReference type="ARBA" id="ARBA00006075"/>
    </source>
</evidence>
<reference evidence="10" key="1">
    <citation type="journal article" date="2023" name="Commun. Biol.">
        <title>Genome analysis of Parmales, the sister group of diatoms, reveals the evolutionary specialization of diatoms from phago-mixotrophs to photoautotrophs.</title>
        <authorList>
            <person name="Ban H."/>
            <person name="Sato S."/>
            <person name="Yoshikawa S."/>
            <person name="Yamada K."/>
            <person name="Nakamura Y."/>
            <person name="Ichinomiya M."/>
            <person name="Sato N."/>
            <person name="Blanc-Mathieu R."/>
            <person name="Endo H."/>
            <person name="Kuwata A."/>
            <person name="Ogata H."/>
        </authorList>
    </citation>
    <scope>NUCLEOTIDE SEQUENCE [LARGE SCALE GENOMIC DNA]</scope>
    <source>
        <strain evidence="10">NIES 3699</strain>
    </source>
</reference>
<proteinExistence type="inferred from homology"/>
<dbReference type="Pfam" id="PF07962">
    <property type="entry name" value="Swi3"/>
    <property type="match status" value="1"/>
</dbReference>
<sequence length="369" mass="40316">MSQLDKYTSRSGLSDSSDVDSDEEEARMDAFFGTADEVKVKGRKGDLERSAAALGADTDLQAEVESKRKKRKKLELGKEGLLSSSGLVAVHRSFRDKLKGYKGRGNERAYAKNVSRLYREWANSLFAGLHWEDVLMRIEGAGGKEDVKNYLNMMRENERREGLEKRFGLEGAERILRAMGMQSGNEISGAMAREGDGGWGGEEVEVEMSEGRRRQMEALLGGGDDENSEPPNTNVVTSANGLKSPVNVGTGVAAITPATEPLAQGKRSERLQGKEGEEEEGGAVEEVVGGREDVSDAEADFDELEKDSEGEDEAEAEVEVEVEVEKEMETETEKEIEIMTEAEGESEGLNTQELRTQGTEGTEGSEEAK</sequence>
<feature type="compositionally biased region" description="Acidic residues" evidence="7">
    <location>
        <begin position="295"/>
        <end position="322"/>
    </location>
</feature>
<evidence type="ECO:0000313" key="9">
    <source>
        <dbReference type="EMBL" id="GMH86555.1"/>
    </source>
</evidence>
<comment type="subcellular location">
    <subcellularLocation>
        <location evidence="1 6">Nucleus</location>
    </subcellularLocation>
</comment>
<dbReference type="GO" id="GO:0000076">
    <property type="term" value="P:DNA replication checkpoint signaling"/>
    <property type="evidence" value="ECO:0007669"/>
    <property type="project" value="UniProtKB-UniRule"/>
</dbReference>
<organism evidence="9 10">
    <name type="scientific">Triparma verrucosa</name>
    <dbReference type="NCBI Taxonomy" id="1606542"/>
    <lineage>
        <taxon>Eukaryota</taxon>
        <taxon>Sar</taxon>
        <taxon>Stramenopiles</taxon>
        <taxon>Ochrophyta</taxon>
        <taxon>Bolidophyceae</taxon>
        <taxon>Parmales</taxon>
        <taxon>Triparmaceae</taxon>
        <taxon>Triparma</taxon>
    </lineage>
</organism>
<dbReference type="PANTHER" id="PTHR13220">
    <property type="entry name" value="TIMELESS INTERACTING-RELATED"/>
    <property type="match status" value="1"/>
</dbReference>
<dbReference type="GO" id="GO:0031298">
    <property type="term" value="C:replication fork protection complex"/>
    <property type="evidence" value="ECO:0007669"/>
    <property type="project" value="TreeGrafter"/>
</dbReference>
<dbReference type="EMBL" id="BRXX01000061">
    <property type="protein sequence ID" value="GMH86555.1"/>
    <property type="molecule type" value="Genomic_DNA"/>
</dbReference>
<evidence type="ECO:0000256" key="7">
    <source>
        <dbReference type="SAM" id="MobiDB-lite"/>
    </source>
</evidence>
<dbReference type="GO" id="GO:0031297">
    <property type="term" value="P:replication fork processing"/>
    <property type="evidence" value="ECO:0007669"/>
    <property type="project" value="UniProtKB-UniRule"/>
</dbReference>
<dbReference type="Proteomes" id="UP001165160">
    <property type="component" value="Unassembled WGS sequence"/>
</dbReference>
<dbReference type="GO" id="GO:0003677">
    <property type="term" value="F:DNA binding"/>
    <property type="evidence" value="ECO:0007669"/>
    <property type="project" value="TreeGrafter"/>
</dbReference>
<keyword evidence="3 6" id="KW-0227">DNA damage</keyword>
<comment type="similarity">
    <text evidence="2 6">Belongs to the CSM3 family.</text>
</comment>
<feature type="compositionally biased region" description="Polar residues" evidence="7">
    <location>
        <begin position="229"/>
        <end position="241"/>
    </location>
</feature>
<feature type="region of interest" description="Disordered" evidence="7">
    <location>
        <begin position="1"/>
        <end position="25"/>
    </location>
</feature>
<evidence type="ECO:0000259" key="8">
    <source>
        <dbReference type="Pfam" id="PF07962"/>
    </source>
</evidence>
<accession>A0A9W7EQS2</accession>
<evidence type="ECO:0000313" key="10">
    <source>
        <dbReference type="Proteomes" id="UP001165160"/>
    </source>
</evidence>
<feature type="compositionally biased region" description="Polar residues" evidence="7">
    <location>
        <begin position="1"/>
        <end position="13"/>
    </location>
</feature>
<dbReference type="PANTHER" id="PTHR13220:SF11">
    <property type="entry name" value="TIMELESS-INTERACTING PROTEIN"/>
    <property type="match status" value="1"/>
</dbReference>
<evidence type="ECO:0000256" key="1">
    <source>
        <dbReference type="ARBA" id="ARBA00004123"/>
    </source>
</evidence>
<dbReference type="InterPro" id="IPR012923">
    <property type="entry name" value="Csm3"/>
</dbReference>
<dbReference type="AlphaFoldDB" id="A0A9W7EQS2"/>
<protein>
    <recommendedName>
        <fullName evidence="8">Chromosome segregation in meiosis protein 3 domain-containing protein</fullName>
    </recommendedName>
</protein>
<evidence type="ECO:0000256" key="6">
    <source>
        <dbReference type="RuleBase" id="RU366049"/>
    </source>
</evidence>
<evidence type="ECO:0000256" key="3">
    <source>
        <dbReference type="ARBA" id="ARBA00022763"/>
    </source>
</evidence>
<keyword evidence="4 6" id="KW-0539">Nucleus</keyword>
<dbReference type="GO" id="GO:0043111">
    <property type="term" value="P:replication fork arrest"/>
    <property type="evidence" value="ECO:0007669"/>
    <property type="project" value="TreeGrafter"/>
</dbReference>
<keyword evidence="5 6" id="KW-0131">Cell cycle</keyword>
<feature type="domain" description="Chromosome segregation in meiosis protein 3" evidence="8">
    <location>
        <begin position="77"/>
        <end position="158"/>
    </location>
</feature>